<dbReference type="SUPFAM" id="SSF141371">
    <property type="entry name" value="PilZ domain-like"/>
    <property type="match status" value="1"/>
</dbReference>
<organism evidence="2 3">
    <name type="scientific">Isoalcanivorax pacificus W11-5</name>
    <dbReference type="NCBI Taxonomy" id="391936"/>
    <lineage>
        <taxon>Bacteria</taxon>
        <taxon>Pseudomonadati</taxon>
        <taxon>Pseudomonadota</taxon>
        <taxon>Gammaproteobacteria</taxon>
        <taxon>Oceanospirillales</taxon>
        <taxon>Alcanivoracaceae</taxon>
        <taxon>Isoalcanivorax</taxon>
    </lineage>
</organism>
<dbReference type="Pfam" id="PF07238">
    <property type="entry name" value="PilZ"/>
    <property type="match status" value="1"/>
</dbReference>
<feature type="domain" description="PilZ" evidence="1">
    <location>
        <begin position="9"/>
        <end position="105"/>
    </location>
</feature>
<name>A0A0B4XKB3_9GAMM</name>
<gene>
    <name evidence="2" type="ORF">S7S_11535</name>
</gene>
<evidence type="ECO:0000313" key="3">
    <source>
        <dbReference type="Proteomes" id="UP000006764"/>
    </source>
</evidence>
<protein>
    <recommendedName>
        <fullName evidence="1">PilZ domain-containing protein</fullName>
    </recommendedName>
</protein>
<sequence>MTGMQRLHRDPLRVNVRVEEAESGRPLGHLVDLSLGGFCVSGPRPAVTGIGPVKVRLVLPWAIDGARDIPLEVVMRWARPVRGRQRAGYVISHCDDDALRRLSHLAARCAGRAG</sequence>
<dbReference type="AlphaFoldDB" id="A0A0B4XKB3"/>
<dbReference type="Gene3D" id="2.40.10.220">
    <property type="entry name" value="predicted glycosyltransferase like domains"/>
    <property type="match status" value="1"/>
</dbReference>
<proteinExistence type="predicted"/>
<reference evidence="2 3" key="1">
    <citation type="journal article" date="2012" name="J. Bacteriol.">
        <title>Genome sequence of an alkane-degrading bacterium, Alcanivorax pacificus type strain W11-5, isolated from deep sea sediment.</title>
        <authorList>
            <person name="Lai Q."/>
            <person name="Shao Z."/>
        </authorList>
    </citation>
    <scope>NUCLEOTIDE SEQUENCE [LARGE SCALE GENOMIC DNA]</scope>
    <source>
        <strain evidence="2 3">W11-5</strain>
    </source>
</reference>
<dbReference type="KEGG" id="apac:S7S_11535"/>
<dbReference type="GO" id="GO:0035438">
    <property type="term" value="F:cyclic-di-GMP binding"/>
    <property type="evidence" value="ECO:0007669"/>
    <property type="project" value="InterPro"/>
</dbReference>
<dbReference type="Proteomes" id="UP000006764">
    <property type="component" value="Chromosome"/>
</dbReference>
<evidence type="ECO:0000259" key="1">
    <source>
        <dbReference type="Pfam" id="PF07238"/>
    </source>
</evidence>
<dbReference type="InterPro" id="IPR009875">
    <property type="entry name" value="PilZ_domain"/>
</dbReference>
<keyword evidence="3" id="KW-1185">Reference proteome</keyword>
<evidence type="ECO:0000313" key="2">
    <source>
        <dbReference type="EMBL" id="AJD48719.1"/>
    </source>
</evidence>
<dbReference type="EMBL" id="CP004387">
    <property type="protein sequence ID" value="AJD48719.1"/>
    <property type="molecule type" value="Genomic_DNA"/>
</dbReference>
<dbReference type="HOGENOM" id="CLU_141633_3_0_6"/>
<accession>A0A0B4XKB3</accession>